<organism evidence="7 8">
    <name type="scientific">Rhodoferax ferrireducens</name>
    <dbReference type="NCBI Taxonomy" id="192843"/>
    <lineage>
        <taxon>Bacteria</taxon>
        <taxon>Pseudomonadati</taxon>
        <taxon>Pseudomonadota</taxon>
        <taxon>Betaproteobacteria</taxon>
        <taxon>Burkholderiales</taxon>
        <taxon>Comamonadaceae</taxon>
        <taxon>Rhodoferax</taxon>
    </lineage>
</organism>
<dbReference type="Proteomes" id="UP001180487">
    <property type="component" value="Unassembled WGS sequence"/>
</dbReference>
<evidence type="ECO:0000256" key="3">
    <source>
        <dbReference type="ARBA" id="ARBA00022989"/>
    </source>
</evidence>
<keyword evidence="8" id="KW-1185">Reference proteome</keyword>
<keyword evidence="2 5" id="KW-0812">Transmembrane</keyword>
<evidence type="ECO:0000259" key="6">
    <source>
        <dbReference type="Pfam" id="PF00924"/>
    </source>
</evidence>
<feature type="domain" description="Mechanosensitive ion channel MscS" evidence="6">
    <location>
        <begin position="183"/>
        <end position="249"/>
    </location>
</feature>
<keyword evidence="4 5" id="KW-0472">Membrane</keyword>
<comment type="subcellular location">
    <subcellularLocation>
        <location evidence="1">Membrane</location>
    </subcellularLocation>
</comment>
<evidence type="ECO:0000256" key="2">
    <source>
        <dbReference type="ARBA" id="ARBA00022692"/>
    </source>
</evidence>
<dbReference type="SUPFAM" id="SSF50182">
    <property type="entry name" value="Sm-like ribonucleoproteins"/>
    <property type="match status" value="1"/>
</dbReference>
<dbReference type="Gene3D" id="1.10.287.1260">
    <property type="match status" value="1"/>
</dbReference>
<gene>
    <name evidence="7" type="ORF">J2X19_004503</name>
</gene>
<evidence type="ECO:0000313" key="8">
    <source>
        <dbReference type="Proteomes" id="UP001180487"/>
    </source>
</evidence>
<dbReference type="InterPro" id="IPR006685">
    <property type="entry name" value="MscS_channel_2nd"/>
</dbReference>
<feature type="transmembrane region" description="Helical" evidence="5">
    <location>
        <begin position="12"/>
        <end position="37"/>
    </location>
</feature>
<dbReference type="RefSeq" id="WP_310376645.1">
    <property type="nucleotide sequence ID" value="NZ_JAVDXT010000005.1"/>
</dbReference>
<evidence type="ECO:0000256" key="4">
    <source>
        <dbReference type="ARBA" id="ARBA00023136"/>
    </source>
</evidence>
<protein>
    <submittedName>
        <fullName evidence="7">Small-conductance mechanosensitive channel</fullName>
    </submittedName>
</protein>
<evidence type="ECO:0000256" key="5">
    <source>
        <dbReference type="SAM" id="Phobius"/>
    </source>
</evidence>
<dbReference type="PANTHER" id="PTHR30566">
    <property type="entry name" value="YNAI-RELATED MECHANOSENSITIVE ION CHANNEL"/>
    <property type="match status" value="1"/>
</dbReference>
<proteinExistence type="predicted"/>
<evidence type="ECO:0000313" key="7">
    <source>
        <dbReference type="EMBL" id="MDR7379807.1"/>
    </source>
</evidence>
<dbReference type="PANTHER" id="PTHR30566:SF25">
    <property type="entry name" value="INNER MEMBRANE PROTEIN"/>
    <property type="match status" value="1"/>
</dbReference>
<feature type="transmembrane region" description="Helical" evidence="5">
    <location>
        <begin position="134"/>
        <end position="155"/>
    </location>
</feature>
<dbReference type="Gene3D" id="2.30.30.60">
    <property type="match status" value="1"/>
</dbReference>
<dbReference type="InterPro" id="IPR023408">
    <property type="entry name" value="MscS_beta-dom_sf"/>
</dbReference>
<name>A0ABU2CEP3_9BURK</name>
<accession>A0ABU2CEP3</accession>
<dbReference type="EMBL" id="JAVDXT010000005">
    <property type="protein sequence ID" value="MDR7379807.1"/>
    <property type="molecule type" value="Genomic_DNA"/>
</dbReference>
<comment type="caution">
    <text evidence="7">The sequence shown here is derived from an EMBL/GenBank/DDBJ whole genome shotgun (WGS) entry which is preliminary data.</text>
</comment>
<sequence>MNQLIAWADDSALRILLAAGLAIVLALVAHAVGALLVRRVTRSMPLASAIAQACHAPTRVVLPLIALQAVWQIAPHDFPLVAGVRHVNVLLLLTSLTWLGLRVVHGATQGLIALHPLQVEDNLNARRVHTQAKVLANTLVFGILVTGLAAVLMTFPEARQFGASLLASAGVVGLVVGIAARPVLGNLLAGLQIALGQPLRIDDVLIVQGEWGRVEEITGTYVVLRVWDQRRLIIPLQWFIENPFQNWTRRNPEMIGTVFLWVDYAMAMDPLRAEALRICQGSPAWDGRHCKLDVTDTAAHGVQIRLEVTSANADLLWRLRCDVREGLVDFMQRHYPQHLPRMRAELDARPALPGVAP</sequence>
<evidence type="ECO:0000256" key="1">
    <source>
        <dbReference type="ARBA" id="ARBA00004370"/>
    </source>
</evidence>
<dbReference type="InterPro" id="IPR010920">
    <property type="entry name" value="LSM_dom_sf"/>
</dbReference>
<reference evidence="7 8" key="1">
    <citation type="submission" date="2023-07" db="EMBL/GenBank/DDBJ databases">
        <title>Sorghum-associated microbial communities from plants grown in Nebraska, USA.</title>
        <authorList>
            <person name="Schachtman D."/>
        </authorList>
    </citation>
    <scope>NUCLEOTIDE SEQUENCE [LARGE SCALE GENOMIC DNA]</scope>
    <source>
        <strain evidence="7 8">BE313</strain>
    </source>
</reference>
<dbReference type="Pfam" id="PF00924">
    <property type="entry name" value="MS_channel_2nd"/>
    <property type="match status" value="1"/>
</dbReference>
<keyword evidence="3 5" id="KW-1133">Transmembrane helix</keyword>